<evidence type="ECO:0000256" key="6">
    <source>
        <dbReference type="ARBA" id="ARBA00023098"/>
    </source>
</evidence>
<dbReference type="InterPro" id="IPR002582">
    <property type="entry name" value="ACPS"/>
</dbReference>
<accession>A0A1F7F0B2</accession>
<dbReference type="GO" id="GO:0006633">
    <property type="term" value="P:fatty acid biosynthetic process"/>
    <property type="evidence" value="ECO:0007669"/>
    <property type="project" value="UniProtKB-UniRule"/>
</dbReference>
<comment type="function">
    <text evidence="8">Transfers the 4'-phosphopantetheine moiety from coenzyme A to a Ser of acyl-carrier-protein.</text>
</comment>
<dbReference type="Pfam" id="PF01648">
    <property type="entry name" value="ACPS"/>
    <property type="match status" value="1"/>
</dbReference>
<dbReference type="EC" id="2.7.8.7" evidence="8"/>
<name>A0A1F7F0B2_UNCRA</name>
<proteinExistence type="inferred from homology"/>
<sequence length="130" mass="14187">MIYGIGIDIIDVARLKESIEKNPSFAAKIFSPSEMAYCDKAAGNTRYERYAARFAAKEAFLKACGIGIGGGYTLTEIMVTHGENNRPGITLVGASNKIFERDINGTIHLSISHIRDLSQAMVTIEKSSTR</sequence>
<dbReference type="Proteomes" id="UP000179243">
    <property type="component" value="Unassembled WGS sequence"/>
</dbReference>
<dbReference type="HAMAP" id="MF_00101">
    <property type="entry name" value="AcpS"/>
    <property type="match status" value="1"/>
</dbReference>
<keyword evidence="4 8" id="KW-0276">Fatty acid metabolism</keyword>
<keyword evidence="3 8" id="KW-0479">Metal-binding</keyword>
<dbReference type="NCBIfam" id="TIGR00556">
    <property type="entry name" value="pantethn_trn"/>
    <property type="match status" value="1"/>
</dbReference>
<evidence type="ECO:0000259" key="9">
    <source>
        <dbReference type="Pfam" id="PF01648"/>
    </source>
</evidence>
<keyword evidence="2 8" id="KW-0808">Transferase</keyword>
<dbReference type="SUPFAM" id="SSF56214">
    <property type="entry name" value="4'-phosphopantetheinyl transferase"/>
    <property type="match status" value="1"/>
</dbReference>
<comment type="caution">
    <text evidence="10">The sequence shown here is derived from an EMBL/GenBank/DDBJ whole genome shotgun (WGS) entry which is preliminary data.</text>
</comment>
<keyword evidence="5 8" id="KW-0460">Magnesium</keyword>
<comment type="catalytic activity">
    <reaction evidence="8">
        <text>apo-[ACP] + CoA = holo-[ACP] + adenosine 3',5'-bisphosphate + H(+)</text>
        <dbReference type="Rhea" id="RHEA:12068"/>
        <dbReference type="Rhea" id="RHEA-COMP:9685"/>
        <dbReference type="Rhea" id="RHEA-COMP:9690"/>
        <dbReference type="ChEBI" id="CHEBI:15378"/>
        <dbReference type="ChEBI" id="CHEBI:29999"/>
        <dbReference type="ChEBI" id="CHEBI:57287"/>
        <dbReference type="ChEBI" id="CHEBI:58343"/>
        <dbReference type="ChEBI" id="CHEBI:64479"/>
        <dbReference type="EC" id="2.7.8.7"/>
    </reaction>
</comment>
<dbReference type="AlphaFoldDB" id="A0A1F7F0B2"/>
<feature type="binding site" evidence="8">
    <location>
        <position position="8"/>
    </location>
    <ligand>
        <name>Mg(2+)</name>
        <dbReference type="ChEBI" id="CHEBI:18420"/>
    </ligand>
</feature>
<evidence type="ECO:0000313" key="10">
    <source>
        <dbReference type="EMBL" id="OGJ99986.1"/>
    </source>
</evidence>
<dbReference type="Gene3D" id="3.90.470.20">
    <property type="entry name" value="4'-phosphopantetheinyl transferase domain"/>
    <property type="match status" value="1"/>
</dbReference>
<dbReference type="GO" id="GO:0008897">
    <property type="term" value="F:holo-[acyl-carrier-protein] synthase activity"/>
    <property type="evidence" value="ECO:0007669"/>
    <property type="project" value="UniProtKB-UniRule"/>
</dbReference>
<dbReference type="GO" id="GO:0000287">
    <property type="term" value="F:magnesium ion binding"/>
    <property type="evidence" value="ECO:0007669"/>
    <property type="project" value="UniProtKB-UniRule"/>
</dbReference>
<keyword evidence="7 8" id="KW-0275">Fatty acid biosynthesis</keyword>
<keyword evidence="1 8" id="KW-0444">Lipid biosynthesis</keyword>
<organism evidence="10 11">
    <name type="scientific">Candidatus Raymondbacteria bacterium RIFOXYD12_FULL_49_13</name>
    <dbReference type="NCBI Taxonomy" id="1817890"/>
    <lineage>
        <taxon>Bacteria</taxon>
        <taxon>Raymondiibacteriota</taxon>
    </lineage>
</organism>
<evidence type="ECO:0000256" key="1">
    <source>
        <dbReference type="ARBA" id="ARBA00022516"/>
    </source>
</evidence>
<comment type="similarity">
    <text evidence="8">Belongs to the P-Pant transferase superfamily. AcpS family.</text>
</comment>
<dbReference type="InterPro" id="IPR037143">
    <property type="entry name" value="4-PPantetheinyl_Trfase_dom_sf"/>
</dbReference>
<dbReference type="InterPro" id="IPR004568">
    <property type="entry name" value="Ppantetheine-prot_Trfase_dom"/>
</dbReference>
<keyword evidence="6 8" id="KW-0443">Lipid metabolism</keyword>
<reference evidence="10 11" key="1">
    <citation type="journal article" date="2016" name="Nat. Commun.">
        <title>Thousands of microbial genomes shed light on interconnected biogeochemical processes in an aquifer system.</title>
        <authorList>
            <person name="Anantharaman K."/>
            <person name="Brown C.T."/>
            <person name="Hug L.A."/>
            <person name="Sharon I."/>
            <person name="Castelle C.J."/>
            <person name="Probst A.J."/>
            <person name="Thomas B.C."/>
            <person name="Singh A."/>
            <person name="Wilkins M.J."/>
            <person name="Karaoz U."/>
            <person name="Brodie E.L."/>
            <person name="Williams K.H."/>
            <person name="Hubbard S.S."/>
            <person name="Banfield J.F."/>
        </authorList>
    </citation>
    <scope>NUCLEOTIDE SEQUENCE [LARGE SCALE GENOMIC DNA]</scope>
</reference>
<gene>
    <name evidence="8" type="primary">acpS</name>
    <name evidence="10" type="ORF">A2519_13510</name>
</gene>
<evidence type="ECO:0000256" key="3">
    <source>
        <dbReference type="ARBA" id="ARBA00022723"/>
    </source>
</evidence>
<feature type="domain" description="4'-phosphopantetheinyl transferase" evidence="9">
    <location>
        <begin position="4"/>
        <end position="98"/>
    </location>
</feature>
<comment type="subcellular location">
    <subcellularLocation>
        <location evidence="8">Cytoplasm</location>
    </subcellularLocation>
</comment>
<protein>
    <recommendedName>
        <fullName evidence="8">Holo-[acyl-carrier-protein] synthase</fullName>
        <shortName evidence="8">Holo-ACP synthase</shortName>
        <ecNumber evidence="8">2.7.8.7</ecNumber>
    </recommendedName>
    <alternativeName>
        <fullName evidence="8">4'-phosphopantetheinyl transferase AcpS</fullName>
    </alternativeName>
</protein>
<keyword evidence="8" id="KW-0963">Cytoplasm</keyword>
<comment type="cofactor">
    <cofactor evidence="8">
        <name>Mg(2+)</name>
        <dbReference type="ChEBI" id="CHEBI:18420"/>
    </cofactor>
</comment>
<dbReference type="NCBIfam" id="TIGR00516">
    <property type="entry name" value="acpS"/>
    <property type="match status" value="1"/>
</dbReference>
<evidence type="ECO:0000256" key="5">
    <source>
        <dbReference type="ARBA" id="ARBA00022842"/>
    </source>
</evidence>
<dbReference type="InterPro" id="IPR008278">
    <property type="entry name" value="4-PPantetheinyl_Trfase_dom"/>
</dbReference>
<evidence type="ECO:0000256" key="2">
    <source>
        <dbReference type="ARBA" id="ARBA00022679"/>
    </source>
</evidence>
<dbReference type="EMBL" id="MFYX01000156">
    <property type="protein sequence ID" value="OGJ99986.1"/>
    <property type="molecule type" value="Genomic_DNA"/>
</dbReference>
<feature type="binding site" evidence="8">
    <location>
        <position position="58"/>
    </location>
    <ligand>
        <name>Mg(2+)</name>
        <dbReference type="ChEBI" id="CHEBI:18420"/>
    </ligand>
</feature>
<evidence type="ECO:0000256" key="4">
    <source>
        <dbReference type="ARBA" id="ARBA00022832"/>
    </source>
</evidence>
<evidence type="ECO:0000256" key="7">
    <source>
        <dbReference type="ARBA" id="ARBA00023160"/>
    </source>
</evidence>
<dbReference type="GO" id="GO:0005737">
    <property type="term" value="C:cytoplasm"/>
    <property type="evidence" value="ECO:0007669"/>
    <property type="project" value="UniProtKB-SubCell"/>
</dbReference>
<evidence type="ECO:0000256" key="8">
    <source>
        <dbReference type="HAMAP-Rule" id="MF_00101"/>
    </source>
</evidence>
<evidence type="ECO:0000313" key="11">
    <source>
        <dbReference type="Proteomes" id="UP000179243"/>
    </source>
</evidence>